<feature type="transmembrane region" description="Helical" evidence="9">
    <location>
        <begin position="418"/>
        <end position="441"/>
    </location>
</feature>
<keyword evidence="4" id="KW-1003">Cell membrane</keyword>
<comment type="subcellular location">
    <subcellularLocation>
        <location evidence="1">Cell membrane</location>
        <topology evidence="1">Multi-pass membrane protein</topology>
    </subcellularLocation>
</comment>
<evidence type="ECO:0000256" key="3">
    <source>
        <dbReference type="ARBA" id="ARBA00022449"/>
    </source>
</evidence>
<feature type="transmembrane region" description="Helical" evidence="9">
    <location>
        <begin position="387"/>
        <end position="406"/>
    </location>
</feature>
<evidence type="ECO:0000256" key="7">
    <source>
        <dbReference type="ARBA" id="ARBA00023065"/>
    </source>
</evidence>
<evidence type="ECO:0000259" key="10">
    <source>
        <dbReference type="Pfam" id="PF00999"/>
    </source>
</evidence>
<evidence type="ECO:0000256" key="8">
    <source>
        <dbReference type="ARBA" id="ARBA00023136"/>
    </source>
</evidence>
<feature type="domain" description="Cation/H+ exchanger transmembrane" evidence="10">
    <location>
        <begin position="329"/>
        <end position="441"/>
    </location>
</feature>
<dbReference type="Pfam" id="PF00999">
    <property type="entry name" value="Na_H_Exchanger"/>
    <property type="match status" value="2"/>
</dbReference>
<feature type="domain" description="Cation/H+ exchanger transmembrane" evidence="10">
    <location>
        <begin position="19"/>
        <end position="270"/>
    </location>
</feature>
<dbReference type="Gene3D" id="1.20.1530.20">
    <property type="match status" value="1"/>
</dbReference>
<keyword evidence="2" id="KW-0813">Transport</keyword>
<dbReference type="InterPro" id="IPR006153">
    <property type="entry name" value="Cation/H_exchanger_TM"/>
</dbReference>
<evidence type="ECO:0000256" key="1">
    <source>
        <dbReference type="ARBA" id="ARBA00004651"/>
    </source>
</evidence>
<dbReference type="PANTHER" id="PTHR32507:SF8">
    <property type="entry name" value="CNH1P"/>
    <property type="match status" value="1"/>
</dbReference>
<gene>
    <name evidence="11" type="primary">nhaA</name>
    <name evidence="11" type="ORF">SOCE26_103330</name>
</gene>
<keyword evidence="7" id="KW-0406">Ion transport</keyword>
<evidence type="ECO:0000256" key="9">
    <source>
        <dbReference type="SAM" id="Phobius"/>
    </source>
</evidence>
<feature type="transmembrane region" description="Helical" evidence="9">
    <location>
        <begin position="92"/>
        <end position="114"/>
    </location>
</feature>
<feature type="transmembrane region" description="Helical" evidence="9">
    <location>
        <begin position="357"/>
        <end position="375"/>
    </location>
</feature>
<dbReference type="PANTHER" id="PTHR32507">
    <property type="entry name" value="NA(+)/H(+) ANTIPORTER 1"/>
    <property type="match status" value="1"/>
</dbReference>
<keyword evidence="3" id="KW-0050">Antiport</keyword>
<organism evidence="11 12">
    <name type="scientific">Sorangium cellulosum</name>
    <name type="common">Polyangium cellulosum</name>
    <dbReference type="NCBI Taxonomy" id="56"/>
    <lineage>
        <taxon>Bacteria</taxon>
        <taxon>Pseudomonadati</taxon>
        <taxon>Myxococcota</taxon>
        <taxon>Polyangia</taxon>
        <taxon>Polyangiales</taxon>
        <taxon>Polyangiaceae</taxon>
        <taxon>Sorangium</taxon>
    </lineage>
</organism>
<feature type="transmembrane region" description="Helical" evidence="9">
    <location>
        <begin position="236"/>
        <end position="263"/>
    </location>
</feature>
<accession>A0A2L0FBD8</accession>
<dbReference type="Proteomes" id="UP000238348">
    <property type="component" value="Chromosome"/>
</dbReference>
<evidence type="ECO:0000313" key="12">
    <source>
        <dbReference type="Proteomes" id="UP000238348"/>
    </source>
</evidence>
<sequence length="452" mass="47948">MFESLSFLQWLALSGGILLIMALASAHVKRLPVSSSIIYLGLGWLLGPQALGWIRLDFEACSAWFERLTEVAVIVSLFIGGLKLRLPPRDRAWSAAYLLAGPVMLACILGLAVLARVLLGLDPPEALLLGAILAPTDPVLAGAVSVGHAADKDRMRYGLSGEAGLNDGMAFPFVVLALAWMHHGEAGTWIVRWALLKLVWAVPAALALGYGLGVAVGRWAIRLRSGHRDTEAPSDFLALALIALSYVAASVIGAWGFLAVFAAGVGLRRAELQVVAATPHPGAASREARSDPDHPPAEHLVGAWVDPKEMAEPAVAAGVIVAETISFGATAERLLEVVLVTIVGVSMGLYWNTQALVLAAALFCLLRPLTARLLLAGTVTSPHQRWLMGWFGIRGIGSLYYLAYALNHGFSGGAARRIVELTLSVVALSVLLHGVSATPLLDRYQATLKPSR</sequence>
<feature type="transmembrane region" description="Helical" evidence="9">
    <location>
        <begin position="198"/>
        <end position="221"/>
    </location>
</feature>
<evidence type="ECO:0000313" key="11">
    <source>
        <dbReference type="EMBL" id="AUX48792.1"/>
    </source>
</evidence>
<dbReference type="GO" id="GO:0015297">
    <property type="term" value="F:antiporter activity"/>
    <property type="evidence" value="ECO:0007669"/>
    <property type="project" value="UniProtKB-KW"/>
</dbReference>
<evidence type="ECO:0000256" key="2">
    <source>
        <dbReference type="ARBA" id="ARBA00022448"/>
    </source>
</evidence>
<keyword evidence="8 9" id="KW-0472">Membrane</keyword>
<proteinExistence type="predicted"/>
<evidence type="ECO:0000256" key="6">
    <source>
        <dbReference type="ARBA" id="ARBA00022989"/>
    </source>
</evidence>
<evidence type="ECO:0000256" key="5">
    <source>
        <dbReference type="ARBA" id="ARBA00022692"/>
    </source>
</evidence>
<dbReference type="AlphaFoldDB" id="A0A2L0FBD8"/>
<keyword evidence="5 9" id="KW-0812">Transmembrane</keyword>
<dbReference type="EMBL" id="CP012673">
    <property type="protein sequence ID" value="AUX48792.1"/>
    <property type="molecule type" value="Genomic_DNA"/>
</dbReference>
<dbReference type="GO" id="GO:1902600">
    <property type="term" value="P:proton transmembrane transport"/>
    <property type="evidence" value="ECO:0007669"/>
    <property type="project" value="InterPro"/>
</dbReference>
<keyword evidence="6 9" id="KW-1133">Transmembrane helix</keyword>
<name>A0A2L0FBD8_SORCE</name>
<feature type="transmembrane region" description="Helical" evidence="9">
    <location>
        <begin position="126"/>
        <end position="150"/>
    </location>
</feature>
<feature type="transmembrane region" description="Helical" evidence="9">
    <location>
        <begin position="68"/>
        <end position="86"/>
    </location>
</feature>
<dbReference type="InterPro" id="IPR038770">
    <property type="entry name" value="Na+/solute_symporter_sf"/>
</dbReference>
<feature type="transmembrane region" description="Helical" evidence="9">
    <location>
        <begin position="36"/>
        <end position="56"/>
    </location>
</feature>
<dbReference type="GO" id="GO:0005886">
    <property type="term" value="C:plasma membrane"/>
    <property type="evidence" value="ECO:0007669"/>
    <property type="project" value="UniProtKB-SubCell"/>
</dbReference>
<dbReference type="RefSeq" id="WP_199789525.1">
    <property type="nucleotide sequence ID" value="NZ_CP012673.1"/>
</dbReference>
<protein>
    <submittedName>
        <fullName evidence="11">Sodium:proton antiporter</fullName>
    </submittedName>
</protein>
<evidence type="ECO:0000256" key="4">
    <source>
        <dbReference type="ARBA" id="ARBA00022475"/>
    </source>
</evidence>
<reference evidence="11 12" key="1">
    <citation type="submission" date="2015-09" db="EMBL/GenBank/DDBJ databases">
        <title>Sorangium comparison.</title>
        <authorList>
            <person name="Zaburannyi N."/>
            <person name="Bunk B."/>
            <person name="Overmann J."/>
            <person name="Mueller R."/>
        </authorList>
    </citation>
    <scope>NUCLEOTIDE SEQUENCE [LARGE SCALE GENOMIC DNA]</scope>
    <source>
        <strain evidence="11 12">So ce26</strain>
    </source>
</reference>